<evidence type="ECO:0000256" key="5">
    <source>
        <dbReference type="ARBA" id="ARBA00022801"/>
    </source>
</evidence>
<dbReference type="Gene3D" id="2.40.10.10">
    <property type="entry name" value="Trypsin-like serine proteases"/>
    <property type="match status" value="1"/>
</dbReference>
<keyword evidence="4 6" id="KW-0732">Signal</keyword>
<dbReference type="EMBL" id="JAPNKA010000001">
    <property type="protein sequence ID" value="MCY1076130.1"/>
    <property type="molecule type" value="Genomic_DNA"/>
</dbReference>
<dbReference type="EC" id="3.4.14.-" evidence="6"/>
<keyword evidence="2 6" id="KW-0031">Aminopeptidase</keyword>
<protein>
    <recommendedName>
        <fullName evidence="6">Dipeptidyl-peptidase</fullName>
        <ecNumber evidence="6">3.4.14.-</ecNumber>
    </recommendedName>
</protein>
<comment type="function">
    <text evidence="6">Catalyzes the removal of dipeptides from the N-terminus of oligopeptides.</text>
</comment>
<comment type="similarity">
    <text evidence="1 6">Belongs to the peptidase S46 family.</text>
</comment>
<evidence type="ECO:0000256" key="2">
    <source>
        <dbReference type="ARBA" id="ARBA00022438"/>
    </source>
</evidence>
<dbReference type="Pfam" id="PF10459">
    <property type="entry name" value="Peptidase_S46"/>
    <property type="match status" value="1"/>
</dbReference>
<gene>
    <name evidence="7" type="ORF">OV287_16770</name>
</gene>
<keyword evidence="5 6" id="KW-0378">Hydrolase</keyword>
<evidence type="ECO:0000256" key="6">
    <source>
        <dbReference type="RuleBase" id="RU366067"/>
    </source>
</evidence>
<dbReference type="Proteomes" id="UP001207654">
    <property type="component" value="Unassembled WGS sequence"/>
</dbReference>
<evidence type="ECO:0000256" key="3">
    <source>
        <dbReference type="ARBA" id="ARBA00022670"/>
    </source>
</evidence>
<sequence length="686" mass="77203">MTRLLPILFLLTAGLARADEGMWTFNNFPSDLVKARYGFAPSQEWLTKVRLSSARIAGGCSASFVSPTGLVMTNHHCVRDCVQQLSTPQRDFIVKGFYATTAPQERACPGMEVNKLTEITDVTDAMTKATQGKEGAAFRDAQRAEIARLEKECATAPDVRCDVVTLYQGGMYNLYKYQRFQDVRLVFAPEEAIAFFGGDPDNFEFPRYDYDVSFVRVYQDGKPAKMDNWLRWSSKGAQPGELTFVAGHPGGTSRLLTGEQLRYQRDYALPERLFQLAQLRGLLDEFQQRGPEFTRISNSLKFGVENAYKAMVGRREALVDRDFFAKKLDEEQKLRDWVKADPERQKRYGQAWDNIARATDTLRTMRIRLRLLEQGAGTGSDLFGYARMLARSADERSKPNELRLEEFAEARKPELEQQLFSPAPVYPKLEEALLTFYLTKLREQLGPDEPVVKQVLGKQSPQALARKLLSGTRLASPQVRRQLYQGGPEALRASKDPMLELIRTLDGEARAIRKRYEEEVESVIDKNGELIARARFEAYGTSIYPDATFTLRLSFGQVKGYPDEGKTVEPFTRLAGLYERATGEDPFRLPPSWLQAKPRLDLQTPFNFVSSNDIIGGNSGSPIFNKDAEIVGIVFDGNIQSLGGEYGFDESVNRTVSVHSQGILEGLRKVYNARRLLEELGQGGGG</sequence>
<dbReference type="InterPro" id="IPR019500">
    <property type="entry name" value="Pep_S46"/>
</dbReference>
<keyword evidence="8" id="KW-1185">Reference proteome</keyword>
<evidence type="ECO:0000256" key="4">
    <source>
        <dbReference type="ARBA" id="ARBA00022729"/>
    </source>
</evidence>
<keyword evidence="3 6" id="KW-0645">Protease</keyword>
<feature type="signal peptide" evidence="6">
    <location>
        <begin position="1"/>
        <end position="18"/>
    </location>
</feature>
<keyword evidence="6" id="KW-0720">Serine protease</keyword>
<evidence type="ECO:0000313" key="8">
    <source>
        <dbReference type="Proteomes" id="UP001207654"/>
    </source>
</evidence>
<dbReference type="SUPFAM" id="SSF50494">
    <property type="entry name" value="Trypsin-like serine proteases"/>
    <property type="match status" value="1"/>
</dbReference>
<dbReference type="RefSeq" id="WP_267535036.1">
    <property type="nucleotide sequence ID" value="NZ_JAPNKA010000001.1"/>
</dbReference>
<evidence type="ECO:0000313" key="7">
    <source>
        <dbReference type="EMBL" id="MCY1076130.1"/>
    </source>
</evidence>
<evidence type="ECO:0000256" key="1">
    <source>
        <dbReference type="ARBA" id="ARBA00010491"/>
    </source>
</evidence>
<dbReference type="InterPro" id="IPR009003">
    <property type="entry name" value="Peptidase_S1_PA"/>
</dbReference>
<dbReference type="PANTHER" id="PTHR38469">
    <property type="entry name" value="PERIPLASMIC PEPTIDASE SUBFAMILY S1B"/>
    <property type="match status" value="1"/>
</dbReference>
<accession>A0ABT4A3A6</accession>
<feature type="chain" id="PRO_5044981194" description="Dipeptidyl-peptidase" evidence="6">
    <location>
        <begin position="19"/>
        <end position="686"/>
    </location>
</feature>
<dbReference type="PANTHER" id="PTHR38469:SF1">
    <property type="entry name" value="PERIPLASMIC PEPTIDASE SUBFAMILY S1B"/>
    <property type="match status" value="1"/>
</dbReference>
<reference evidence="7 8" key="1">
    <citation type="submission" date="2022-11" db="EMBL/GenBank/DDBJ databases">
        <title>Minimal conservation of predation-associated metabolite biosynthetic gene clusters underscores biosynthetic potential of Myxococcota including descriptions for ten novel species: Archangium lansinium sp. nov., Myxococcus landrumus sp. nov., Nannocystis bai.</title>
        <authorList>
            <person name="Ahearne A."/>
            <person name="Stevens C."/>
            <person name="Phillips K."/>
        </authorList>
    </citation>
    <scope>NUCLEOTIDE SEQUENCE [LARGE SCALE GENOMIC DNA]</scope>
    <source>
        <strain evidence="7 8">MIWBW</strain>
    </source>
</reference>
<organism evidence="7 8">
    <name type="scientific">Archangium lansingense</name>
    <dbReference type="NCBI Taxonomy" id="2995310"/>
    <lineage>
        <taxon>Bacteria</taxon>
        <taxon>Pseudomonadati</taxon>
        <taxon>Myxococcota</taxon>
        <taxon>Myxococcia</taxon>
        <taxon>Myxococcales</taxon>
        <taxon>Cystobacterineae</taxon>
        <taxon>Archangiaceae</taxon>
        <taxon>Archangium</taxon>
    </lineage>
</organism>
<proteinExistence type="inferred from homology"/>
<comment type="caution">
    <text evidence="7">The sequence shown here is derived from an EMBL/GenBank/DDBJ whole genome shotgun (WGS) entry which is preliminary data.</text>
</comment>
<name>A0ABT4A3A6_9BACT</name>
<dbReference type="InterPro" id="IPR043504">
    <property type="entry name" value="Peptidase_S1_PA_chymotrypsin"/>
</dbReference>